<evidence type="ECO:0008006" key="4">
    <source>
        <dbReference type="Google" id="ProtNLM"/>
    </source>
</evidence>
<keyword evidence="1" id="KW-0732">Signal</keyword>
<protein>
    <recommendedName>
        <fullName evidence="4">Outer membrane protein beta-barrel domain-containing protein</fullName>
    </recommendedName>
</protein>
<name>A0A9X3B920_9BACT</name>
<dbReference type="RefSeq" id="WP_279297961.1">
    <property type="nucleotide sequence ID" value="NZ_JAOTIF010000013.1"/>
</dbReference>
<sequence length="179" mass="19354">MKKTLLLALLFVAISASAQNETGSSSVIPGRTSFFAEVGGPGILFSANIDTRFKPGHLGWGGRIGLGFVTADENKDDGSGYPYYEPASVVTVPVQVNYIFGKSSSPHTFEAGAGFTYMGRKLEILNFYDDRTSNFFGTASFMYRRQPVNGGFTWRIGFTPLIAKGYIQPLGAASVGYNF</sequence>
<keyword evidence="3" id="KW-1185">Reference proteome</keyword>
<reference evidence="2" key="2">
    <citation type="submission" date="2023-04" db="EMBL/GenBank/DDBJ databases">
        <title>Paracnuella aquatica gen. nov., sp. nov., a member of the family Chitinophagaceae isolated from a hot spring.</title>
        <authorList>
            <person name="Wang C."/>
        </authorList>
    </citation>
    <scope>NUCLEOTIDE SEQUENCE</scope>
    <source>
        <strain evidence="2">LB-8</strain>
    </source>
</reference>
<organism evidence="2 3">
    <name type="scientific">Paraflavisolibacter caeni</name>
    <dbReference type="NCBI Taxonomy" id="2982496"/>
    <lineage>
        <taxon>Bacteria</taxon>
        <taxon>Pseudomonadati</taxon>
        <taxon>Bacteroidota</taxon>
        <taxon>Chitinophagia</taxon>
        <taxon>Chitinophagales</taxon>
        <taxon>Chitinophagaceae</taxon>
        <taxon>Paraflavisolibacter</taxon>
    </lineage>
</organism>
<feature type="signal peptide" evidence="1">
    <location>
        <begin position="1"/>
        <end position="18"/>
    </location>
</feature>
<evidence type="ECO:0000256" key="1">
    <source>
        <dbReference type="SAM" id="SignalP"/>
    </source>
</evidence>
<reference evidence="2" key="1">
    <citation type="submission" date="2022-09" db="EMBL/GenBank/DDBJ databases">
        <authorList>
            <person name="Yuan C."/>
            <person name="Ke Z."/>
        </authorList>
    </citation>
    <scope>NUCLEOTIDE SEQUENCE</scope>
    <source>
        <strain evidence="2">LB-8</strain>
    </source>
</reference>
<comment type="caution">
    <text evidence="2">The sequence shown here is derived from an EMBL/GenBank/DDBJ whole genome shotgun (WGS) entry which is preliminary data.</text>
</comment>
<evidence type="ECO:0000313" key="3">
    <source>
        <dbReference type="Proteomes" id="UP001155483"/>
    </source>
</evidence>
<proteinExistence type="predicted"/>
<dbReference type="AlphaFoldDB" id="A0A9X3B920"/>
<evidence type="ECO:0000313" key="2">
    <source>
        <dbReference type="EMBL" id="MCU7550521.1"/>
    </source>
</evidence>
<gene>
    <name evidence="2" type="ORF">OCK74_15490</name>
</gene>
<dbReference type="EMBL" id="JAOTIF010000013">
    <property type="protein sequence ID" value="MCU7550521.1"/>
    <property type="molecule type" value="Genomic_DNA"/>
</dbReference>
<dbReference type="Proteomes" id="UP001155483">
    <property type="component" value="Unassembled WGS sequence"/>
</dbReference>
<accession>A0A9X3B920</accession>
<feature type="chain" id="PRO_5040876381" description="Outer membrane protein beta-barrel domain-containing protein" evidence="1">
    <location>
        <begin position="19"/>
        <end position="179"/>
    </location>
</feature>